<reference evidence="1" key="2">
    <citation type="submission" date="2022-01" db="EMBL/GenBank/DDBJ databases">
        <authorList>
            <person name="Yamashiro T."/>
            <person name="Shiraishi A."/>
            <person name="Satake H."/>
            <person name="Nakayama K."/>
        </authorList>
    </citation>
    <scope>NUCLEOTIDE SEQUENCE</scope>
</reference>
<dbReference type="Proteomes" id="UP001151760">
    <property type="component" value="Unassembled WGS sequence"/>
</dbReference>
<accession>A0ABQ5ICV1</accession>
<gene>
    <name evidence="1" type="ORF">Tco_1093500</name>
</gene>
<evidence type="ECO:0000313" key="2">
    <source>
        <dbReference type="Proteomes" id="UP001151760"/>
    </source>
</evidence>
<proteinExistence type="predicted"/>
<evidence type="ECO:0008006" key="3">
    <source>
        <dbReference type="Google" id="ProtNLM"/>
    </source>
</evidence>
<organism evidence="1 2">
    <name type="scientific">Tanacetum coccineum</name>
    <dbReference type="NCBI Taxonomy" id="301880"/>
    <lineage>
        <taxon>Eukaryota</taxon>
        <taxon>Viridiplantae</taxon>
        <taxon>Streptophyta</taxon>
        <taxon>Embryophyta</taxon>
        <taxon>Tracheophyta</taxon>
        <taxon>Spermatophyta</taxon>
        <taxon>Magnoliopsida</taxon>
        <taxon>eudicotyledons</taxon>
        <taxon>Gunneridae</taxon>
        <taxon>Pentapetalae</taxon>
        <taxon>asterids</taxon>
        <taxon>campanulids</taxon>
        <taxon>Asterales</taxon>
        <taxon>Asteraceae</taxon>
        <taxon>Asteroideae</taxon>
        <taxon>Anthemideae</taxon>
        <taxon>Anthemidinae</taxon>
        <taxon>Tanacetum</taxon>
    </lineage>
</organism>
<reference evidence="1" key="1">
    <citation type="journal article" date="2022" name="Int. J. Mol. Sci.">
        <title>Draft Genome of Tanacetum Coccineum: Genomic Comparison of Closely Related Tanacetum-Family Plants.</title>
        <authorList>
            <person name="Yamashiro T."/>
            <person name="Shiraishi A."/>
            <person name="Nakayama K."/>
            <person name="Satake H."/>
        </authorList>
    </citation>
    <scope>NUCLEOTIDE SEQUENCE</scope>
</reference>
<name>A0ABQ5ICV1_9ASTR</name>
<evidence type="ECO:0000313" key="1">
    <source>
        <dbReference type="EMBL" id="GJT97982.1"/>
    </source>
</evidence>
<comment type="caution">
    <text evidence="1">The sequence shown here is derived from an EMBL/GenBank/DDBJ whole genome shotgun (WGS) entry which is preliminary data.</text>
</comment>
<protein>
    <recommendedName>
        <fullName evidence="3">Reverse transcriptase domain-containing protein</fullName>
    </recommendedName>
</protein>
<sequence>MSTSSAHQQSLADVGSETHPPMLERGSYISWASRFRRYLNRKRYVYRKNRKKTVNTGQTQTREYKSRENAIKDLTKDPYDELFDHLQQYEKLVIASRAKKLEKTHDPLALVAHTSSSSRSPPAYYVTHPPSVVDNDDEYHADTFQNDPEESLTNQAVVQADKVNIQSRNVRNDGRIARRSYNVQEEFAEGINVHEESHYARNCPKPRVRDFKYFMEQMLLAKKDEARVILSNKENNFLIVDAAQMDEIEELSPSYNSAFISEVQTPSTSYINLLFASNHEQTYYEQPKIINSIIGVDQINSNIIFDDRVEHDKNAHDPHDNELEQLARNAYKEVEKQQIIANKVKQQNVKLTKQAVQYKEKVWVFETTKENKTNFHKEFIEANRKAKHKYLDDVLNLEAKLKKNEHMVIKMSNSVQALFMIGPKPLSIYDPQLKHGLGYENSYTLKKAISQNPKLYDASNIHSSKVHVNICDTEEILEDATKSQIKMENKLKDLIAIKKKQNFRPVNYGKLNDLYEIFVP</sequence>
<keyword evidence="2" id="KW-1185">Reference proteome</keyword>
<dbReference type="EMBL" id="BQNB010020632">
    <property type="protein sequence ID" value="GJT97982.1"/>
    <property type="molecule type" value="Genomic_DNA"/>
</dbReference>